<dbReference type="Pfam" id="PF19238">
    <property type="entry name" value="Radical_SAM_2"/>
    <property type="match status" value="1"/>
</dbReference>
<dbReference type="Gene3D" id="2.30.42.10">
    <property type="match status" value="1"/>
</dbReference>
<feature type="region of interest" description="Disordered" evidence="1">
    <location>
        <begin position="354"/>
        <end position="397"/>
    </location>
</feature>
<comment type="caution">
    <text evidence="3">The sequence shown here is derived from an EMBL/GenBank/DDBJ whole genome shotgun (WGS) entry which is preliminary data.</text>
</comment>
<dbReference type="SUPFAM" id="SSF50156">
    <property type="entry name" value="PDZ domain-like"/>
    <property type="match status" value="1"/>
</dbReference>
<dbReference type="Gene3D" id="3.20.20.70">
    <property type="entry name" value="Aldolase class I"/>
    <property type="match status" value="1"/>
</dbReference>
<dbReference type="Proteomes" id="UP000727993">
    <property type="component" value="Unassembled WGS sequence"/>
</dbReference>
<evidence type="ECO:0000313" key="3">
    <source>
        <dbReference type="EMBL" id="MBK9298361.1"/>
    </source>
</evidence>
<dbReference type="Pfam" id="PF04459">
    <property type="entry name" value="DUF512"/>
    <property type="match status" value="2"/>
</dbReference>
<dbReference type="EMBL" id="JADJZA010000008">
    <property type="protein sequence ID" value="MBK9298361.1"/>
    <property type="molecule type" value="Genomic_DNA"/>
</dbReference>
<dbReference type="InterPro" id="IPR001478">
    <property type="entry name" value="PDZ"/>
</dbReference>
<dbReference type="InterPro" id="IPR036034">
    <property type="entry name" value="PDZ_sf"/>
</dbReference>
<evidence type="ECO:0000256" key="1">
    <source>
        <dbReference type="SAM" id="MobiDB-lite"/>
    </source>
</evidence>
<reference evidence="3 4" key="1">
    <citation type="submission" date="2020-10" db="EMBL/GenBank/DDBJ databases">
        <title>Connecting structure to function with the recovery of over 1000 high-quality activated sludge metagenome-assembled genomes encoding full-length rRNA genes using long-read sequencing.</title>
        <authorList>
            <person name="Singleton C.M."/>
            <person name="Petriglieri F."/>
            <person name="Kristensen J.M."/>
            <person name="Kirkegaard R.H."/>
            <person name="Michaelsen T.Y."/>
            <person name="Andersen M.H."/>
            <person name="Karst S.M."/>
            <person name="Dueholm M.S."/>
            <person name="Nielsen P.H."/>
            <person name="Albertsen M."/>
        </authorList>
    </citation>
    <scope>NUCLEOTIDE SEQUENCE [LARGE SCALE GENOMIC DNA]</scope>
    <source>
        <strain evidence="3">Lyne_18-Q3-R50-59_MAXAC.006</strain>
    </source>
</reference>
<protein>
    <submittedName>
        <fullName evidence="3">DUF512 domain-containing protein</fullName>
    </submittedName>
</protein>
<dbReference type="InterPro" id="IPR041489">
    <property type="entry name" value="PDZ_6"/>
</dbReference>
<dbReference type="InterPro" id="IPR007549">
    <property type="entry name" value="DUF512"/>
</dbReference>
<dbReference type="Pfam" id="PF17820">
    <property type="entry name" value="PDZ_6"/>
    <property type="match status" value="1"/>
</dbReference>
<accession>A0A936TE60</accession>
<dbReference type="AlphaFoldDB" id="A0A936TE60"/>
<evidence type="ECO:0000313" key="4">
    <source>
        <dbReference type="Proteomes" id="UP000727993"/>
    </source>
</evidence>
<dbReference type="InterPro" id="IPR013785">
    <property type="entry name" value="Aldolase_TIM"/>
</dbReference>
<evidence type="ECO:0000259" key="2">
    <source>
        <dbReference type="PROSITE" id="PS50106"/>
    </source>
</evidence>
<dbReference type="SUPFAM" id="SSF102114">
    <property type="entry name" value="Radical SAM enzymes"/>
    <property type="match status" value="1"/>
</dbReference>
<proteinExistence type="predicted"/>
<name>A0A936TE60_9ACTN</name>
<feature type="domain" description="PDZ" evidence="2">
    <location>
        <begin position="1"/>
        <end position="37"/>
    </location>
</feature>
<sequence>MSAPIVVAVTPDSPADLAGLVVGDELVSVNGQAIRDVIQWRVLTDEPEVHLEVARGGLETEVELHKEAGAPLGIEVDAAVFDRVRTCDNHCEFCFIHQLPPGMRRSLSLRDDDYRLSFLYGNFTTLTRFTEADLERVITEGLSPLYVSIHATDPHARTEMLRNPRGATSLRWLRALLDAGVEVHGQIVVCPGVNDGDVLEDTLAGVLEEYPQLADVALVPLGVSRYNKEPRMRPHTTAEARAVVSTAERWAELAVEVLGRRMIHVADEYYLLAELPFPDPEAYEGFGMHEDGIGMARAFEAELFGSSDEAIGVQPGFFSWVDGAPATGYRAPRWEGGAAAGAADGGLGCGSASFGAAAPDQDSSKSTTEPAPATLPSAGTPVTLGATRSTPPTGPRPIGVLTGALGAQVLEPLLGPLALDDVRLLVVENRFFGGNVGVTGLMVGEDLIRTLEAEPEGDRYLLPDVCLSQGRFLDGLTPDDLPRRVEVVATDGVALRQALGLDDRASTDNRSMNERELIGSRK</sequence>
<dbReference type="InterPro" id="IPR058240">
    <property type="entry name" value="rSAM_sf"/>
</dbReference>
<gene>
    <name evidence="3" type="ORF">IPN02_16275</name>
</gene>
<dbReference type="InterPro" id="IPR045375">
    <property type="entry name" value="Put_radical_SAM-like_N"/>
</dbReference>
<organism evidence="3 4">
    <name type="scientific">Candidatus Neomicrothrix subdominans</name>
    <dbReference type="NCBI Taxonomy" id="2954438"/>
    <lineage>
        <taxon>Bacteria</taxon>
        <taxon>Bacillati</taxon>
        <taxon>Actinomycetota</taxon>
        <taxon>Acidimicrobiia</taxon>
        <taxon>Acidimicrobiales</taxon>
        <taxon>Microthrixaceae</taxon>
        <taxon>Candidatus Neomicrothrix</taxon>
    </lineage>
</organism>
<dbReference type="PROSITE" id="PS50106">
    <property type="entry name" value="PDZ"/>
    <property type="match status" value="1"/>
</dbReference>